<gene>
    <name evidence="6" type="primary">VKTB1</name>
    <name evidence="6" type="ORF">Bhyg_06752</name>
</gene>
<organism evidence="6 7">
    <name type="scientific">Pseudolycoriella hygida</name>
    <dbReference type="NCBI Taxonomy" id="35572"/>
    <lineage>
        <taxon>Eukaryota</taxon>
        <taxon>Metazoa</taxon>
        <taxon>Ecdysozoa</taxon>
        <taxon>Arthropoda</taxon>
        <taxon>Hexapoda</taxon>
        <taxon>Insecta</taxon>
        <taxon>Pterygota</taxon>
        <taxon>Neoptera</taxon>
        <taxon>Endopterygota</taxon>
        <taxon>Diptera</taxon>
        <taxon>Nematocera</taxon>
        <taxon>Sciaroidea</taxon>
        <taxon>Sciaridae</taxon>
        <taxon>Pseudolycoriella</taxon>
    </lineage>
</organism>
<dbReference type="InterPro" id="IPR050098">
    <property type="entry name" value="TFPI/VKTCI-like"/>
</dbReference>
<keyword evidence="1" id="KW-0646">Protease inhibitor</keyword>
<reference evidence="6" key="1">
    <citation type="submission" date="2022-07" db="EMBL/GenBank/DDBJ databases">
        <authorList>
            <person name="Trinca V."/>
            <person name="Uliana J.V.C."/>
            <person name="Torres T.T."/>
            <person name="Ward R.J."/>
            <person name="Monesi N."/>
        </authorList>
    </citation>
    <scope>NUCLEOTIDE SEQUENCE</scope>
    <source>
        <strain evidence="6">HSMRA1968</strain>
        <tissue evidence="6">Whole embryos</tissue>
    </source>
</reference>
<dbReference type="InterPro" id="IPR002223">
    <property type="entry name" value="Kunitz_BPTI"/>
</dbReference>
<dbReference type="PANTHER" id="PTHR10083:SF374">
    <property type="entry name" value="BPTI_KUNITZ INHIBITOR DOMAIN-CONTAINING PROTEIN"/>
    <property type="match status" value="1"/>
</dbReference>
<dbReference type="Proteomes" id="UP001151699">
    <property type="component" value="Chromosome B"/>
</dbReference>
<protein>
    <submittedName>
        <fullName evidence="6">Kunitz-type serine protease inhibitor B1</fullName>
    </submittedName>
</protein>
<feature type="domain" description="BPTI/Kunitz inhibitor" evidence="5">
    <location>
        <begin position="35"/>
        <end position="90"/>
    </location>
</feature>
<dbReference type="OrthoDB" id="6775666at2759"/>
<name>A0A9Q0N1B6_9DIPT</name>
<proteinExistence type="predicted"/>
<sequence>MKFTLLIGLVVIIAVSAQHNHHGGHGSHRDELHPCAQPKFELTEGQIACLAHISAWYHDHPSGECKEYFYDGCNKSKNHFESKEQCDKTCADWHQEHKDHHYGSH</sequence>
<keyword evidence="4" id="KW-0732">Signal</keyword>
<dbReference type="EMBL" id="WJQU01000002">
    <property type="protein sequence ID" value="KAJ6641809.1"/>
    <property type="molecule type" value="Genomic_DNA"/>
</dbReference>
<accession>A0A9Q0N1B6</accession>
<evidence type="ECO:0000259" key="5">
    <source>
        <dbReference type="PROSITE" id="PS50279"/>
    </source>
</evidence>
<dbReference type="InterPro" id="IPR036880">
    <property type="entry name" value="Kunitz_BPTI_sf"/>
</dbReference>
<feature type="signal peptide" evidence="4">
    <location>
        <begin position="1"/>
        <end position="17"/>
    </location>
</feature>
<dbReference type="GO" id="GO:0004867">
    <property type="term" value="F:serine-type endopeptidase inhibitor activity"/>
    <property type="evidence" value="ECO:0007669"/>
    <property type="project" value="UniProtKB-KW"/>
</dbReference>
<dbReference type="Pfam" id="PF00014">
    <property type="entry name" value="Kunitz_BPTI"/>
    <property type="match status" value="1"/>
</dbReference>
<evidence type="ECO:0000256" key="2">
    <source>
        <dbReference type="ARBA" id="ARBA00022900"/>
    </source>
</evidence>
<keyword evidence="7" id="KW-1185">Reference proteome</keyword>
<evidence type="ECO:0000313" key="7">
    <source>
        <dbReference type="Proteomes" id="UP001151699"/>
    </source>
</evidence>
<dbReference type="SMART" id="SM00131">
    <property type="entry name" value="KU"/>
    <property type="match status" value="1"/>
</dbReference>
<evidence type="ECO:0000256" key="1">
    <source>
        <dbReference type="ARBA" id="ARBA00022690"/>
    </source>
</evidence>
<dbReference type="PROSITE" id="PS50279">
    <property type="entry name" value="BPTI_KUNITZ_2"/>
    <property type="match status" value="1"/>
</dbReference>
<dbReference type="SUPFAM" id="SSF57362">
    <property type="entry name" value="BPTI-like"/>
    <property type="match status" value="1"/>
</dbReference>
<dbReference type="Gene3D" id="4.10.410.10">
    <property type="entry name" value="Pancreatic trypsin inhibitor Kunitz domain"/>
    <property type="match status" value="1"/>
</dbReference>
<evidence type="ECO:0000256" key="4">
    <source>
        <dbReference type="SAM" id="SignalP"/>
    </source>
</evidence>
<feature type="chain" id="PRO_5040122428" evidence="4">
    <location>
        <begin position="18"/>
        <end position="105"/>
    </location>
</feature>
<dbReference type="AlphaFoldDB" id="A0A9Q0N1B6"/>
<dbReference type="GO" id="GO:0005615">
    <property type="term" value="C:extracellular space"/>
    <property type="evidence" value="ECO:0007669"/>
    <property type="project" value="TreeGrafter"/>
</dbReference>
<comment type="caution">
    <text evidence="6">The sequence shown here is derived from an EMBL/GenBank/DDBJ whole genome shotgun (WGS) entry which is preliminary data.</text>
</comment>
<evidence type="ECO:0000313" key="6">
    <source>
        <dbReference type="EMBL" id="KAJ6641809.1"/>
    </source>
</evidence>
<keyword evidence="2" id="KW-0722">Serine protease inhibitor</keyword>
<keyword evidence="3" id="KW-1015">Disulfide bond</keyword>
<dbReference type="PANTHER" id="PTHR10083">
    <property type="entry name" value="KUNITZ-TYPE PROTEASE INHIBITOR-RELATED"/>
    <property type="match status" value="1"/>
</dbReference>
<evidence type="ECO:0000256" key="3">
    <source>
        <dbReference type="ARBA" id="ARBA00023157"/>
    </source>
</evidence>